<dbReference type="AlphaFoldDB" id="A0A5C4JS35"/>
<sequence>MAGEAKSGEARQTGNALAKTVLVAGATGYLGRHLVAAFHKSGYRVIALVRDGNRAARLLPEADQLIEAEATEAESLSGIMNNVDIVISALGITRQKDGLTYHDVDYGANCNLLAEAERAGVSRFAYVHVFKGDQFADESALARAKQDFVDRLEESALPSTVIAPTGYFSDMGDVFNMAARGRVFLFGDGQVRVNPIAGADLAAASVDAIENGTAHVDIGGPDVFTFDDIGRLAFAALGKPPRFLHLPQFIADGLLFILKRITGPATWGPFEFFLVVSRRDMAAPCYGTQTLQAHFEELAQDRTNNRG</sequence>
<dbReference type="PANTHER" id="PTHR12126:SF11">
    <property type="entry name" value="NADH DEHYDROGENASE [UBIQUINONE] 1 ALPHA SUBCOMPLEX SUBUNIT 9, MITOCHONDRIAL"/>
    <property type="match status" value="1"/>
</dbReference>
<dbReference type="OrthoDB" id="7419852at2"/>
<dbReference type="Pfam" id="PF13460">
    <property type="entry name" value="NAD_binding_10"/>
    <property type="match status" value="1"/>
</dbReference>
<dbReference type="RefSeq" id="WP_138747990.1">
    <property type="nucleotide sequence ID" value="NZ_VCLB01000004.1"/>
</dbReference>
<dbReference type="PANTHER" id="PTHR12126">
    <property type="entry name" value="NADH-UBIQUINONE OXIDOREDUCTASE 39 KDA SUBUNIT-RELATED"/>
    <property type="match status" value="1"/>
</dbReference>
<keyword evidence="3" id="KW-1185">Reference proteome</keyword>
<dbReference type="InterPro" id="IPR036291">
    <property type="entry name" value="NAD(P)-bd_dom_sf"/>
</dbReference>
<organism evidence="2 3">
    <name type="scientific">Martelella lutilitoris</name>
    <dbReference type="NCBI Taxonomy" id="2583532"/>
    <lineage>
        <taxon>Bacteria</taxon>
        <taxon>Pseudomonadati</taxon>
        <taxon>Pseudomonadota</taxon>
        <taxon>Alphaproteobacteria</taxon>
        <taxon>Hyphomicrobiales</taxon>
        <taxon>Aurantimonadaceae</taxon>
        <taxon>Martelella</taxon>
    </lineage>
</organism>
<name>A0A5C4JS35_9HYPH</name>
<evidence type="ECO:0000313" key="3">
    <source>
        <dbReference type="Proteomes" id="UP000307874"/>
    </source>
</evidence>
<protein>
    <submittedName>
        <fullName evidence="2">SDR family oxidoreductase</fullName>
    </submittedName>
</protein>
<evidence type="ECO:0000259" key="1">
    <source>
        <dbReference type="Pfam" id="PF13460"/>
    </source>
</evidence>
<dbReference type="InterPro" id="IPR016040">
    <property type="entry name" value="NAD(P)-bd_dom"/>
</dbReference>
<dbReference type="InterPro" id="IPR051207">
    <property type="entry name" value="ComplexI_NDUFA9_subunit"/>
</dbReference>
<evidence type="ECO:0000313" key="2">
    <source>
        <dbReference type="EMBL" id="TNB48285.1"/>
    </source>
</evidence>
<dbReference type="EMBL" id="VCLB01000004">
    <property type="protein sequence ID" value="TNB48285.1"/>
    <property type="molecule type" value="Genomic_DNA"/>
</dbReference>
<accession>A0A5C4JS35</accession>
<dbReference type="Proteomes" id="UP000307874">
    <property type="component" value="Unassembled WGS sequence"/>
</dbReference>
<dbReference type="CDD" id="cd05243">
    <property type="entry name" value="SDR_a5"/>
    <property type="match status" value="1"/>
</dbReference>
<dbReference type="Gene3D" id="3.40.50.720">
    <property type="entry name" value="NAD(P)-binding Rossmann-like Domain"/>
    <property type="match status" value="1"/>
</dbReference>
<feature type="domain" description="NAD(P)-binding" evidence="1">
    <location>
        <begin position="25"/>
        <end position="211"/>
    </location>
</feature>
<gene>
    <name evidence="2" type="ORF">FF124_08100</name>
</gene>
<dbReference type="GO" id="GO:0044877">
    <property type="term" value="F:protein-containing complex binding"/>
    <property type="evidence" value="ECO:0007669"/>
    <property type="project" value="TreeGrafter"/>
</dbReference>
<dbReference type="SUPFAM" id="SSF51735">
    <property type="entry name" value="NAD(P)-binding Rossmann-fold domains"/>
    <property type="match status" value="1"/>
</dbReference>
<reference evidence="2 3" key="1">
    <citation type="submission" date="2019-06" db="EMBL/GenBank/DDBJ databases">
        <title>Martelella lutilitoris sp. nov., isolated from a tidal mudflat.</title>
        <authorList>
            <person name="Kim Y.-J."/>
        </authorList>
    </citation>
    <scope>NUCLEOTIDE SEQUENCE [LARGE SCALE GENOMIC DNA]</scope>
    <source>
        <strain evidence="2 3">GH2-6</strain>
    </source>
</reference>
<proteinExistence type="predicted"/>
<comment type="caution">
    <text evidence="2">The sequence shown here is derived from an EMBL/GenBank/DDBJ whole genome shotgun (WGS) entry which is preliminary data.</text>
</comment>